<reference evidence="1 2" key="1">
    <citation type="submission" date="2011-07" db="EMBL/GenBank/DDBJ databases">
        <title>The complete genome of chromosome of Emticicia oligotrophica DSM 17448.</title>
        <authorList>
            <consortium name="US DOE Joint Genome Institute (JGI-PGF)"/>
            <person name="Lucas S."/>
            <person name="Han J."/>
            <person name="Lapidus A."/>
            <person name="Bruce D."/>
            <person name="Goodwin L."/>
            <person name="Pitluck S."/>
            <person name="Peters L."/>
            <person name="Kyrpides N."/>
            <person name="Mavromatis K."/>
            <person name="Ivanova N."/>
            <person name="Ovchinnikova G."/>
            <person name="Teshima H."/>
            <person name="Detter J.C."/>
            <person name="Tapia R."/>
            <person name="Han C."/>
            <person name="Land M."/>
            <person name="Hauser L."/>
            <person name="Markowitz V."/>
            <person name="Cheng J.-F."/>
            <person name="Hugenholtz P."/>
            <person name="Woyke T."/>
            <person name="Wu D."/>
            <person name="Tindall B."/>
            <person name="Pomrenke H."/>
            <person name="Brambilla E."/>
            <person name="Klenk H.-P."/>
            <person name="Eisen J.A."/>
        </authorList>
    </citation>
    <scope>NUCLEOTIDE SEQUENCE [LARGE SCALE GENOMIC DNA]</scope>
    <source>
        <strain evidence="1 2">DSM 17448</strain>
    </source>
</reference>
<evidence type="ECO:0000313" key="1">
    <source>
        <dbReference type="EMBL" id="AFK03347.1"/>
    </source>
</evidence>
<sequence>MYEFGRDYEVEIEKKNIFQIIKTLYIPFTI</sequence>
<evidence type="ECO:0000313" key="2">
    <source>
        <dbReference type="Proteomes" id="UP000002875"/>
    </source>
</evidence>
<gene>
    <name evidence="1" type="ordered locus">Emtol_2209</name>
</gene>
<organism evidence="1 2">
    <name type="scientific">Emticicia oligotrophica (strain DSM 17448 / CIP 109782 / MTCC 6937 / GPTSA100-15)</name>
    <dbReference type="NCBI Taxonomy" id="929562"/>
    <lineage>
        <taxon>Bacteria</taxon>
        <taxon>Pseudomonadati</taxon>
        <taxon>Bacteroidota</taxon>
        <taxon>Cytophagia</taxon>
        <taxon>Cytophagales</taxon>
        <taxon>Leadbetterellaceae</taxon>
        <taxon>Emticicia</taxon>
    </lineage>
</organism>
<dbReference type="EMBL" id="CP002961">
    <property type="protein sequence ID" value="AFK03347.1"/>
    <property type="molecule type" value="Genomic_DNA"/>
</dbReference>
<name>A0ABM5N1X9_EMTOG</name>
<protein>
    <submittedName>
        <fullName evidence="1">Uncharacterized protein</fullName>
    </submittedName>
</protein>
<proteinExistence type="predicted"/>
<dbReference type="Proteomes" id="UP000002875">
    <property type="component" value="Chromosome"/>
</dbReference>
<keyword evidence="2" id="KW-1185">Reference proteome</keyword>
<accession>A0ABM5N1X9</accession>